<feature type="transmembrane region" description="Helical" evidence="6">
    <location>
        <begin position="203"/>
        <end position="223"/>
    </location>
</feature>
<dbReference type="InterPro" id="IPR002781">
    <property type="entry name" value="TM_pro_TauE-like"/>
</dbReference>
<comment type="subcellular location">
    <subcellularLocation>
        <location evidence="6">Cell membrane</location>
        <topology evidence="6">Multi-pass membrane protein</topology>
    </subcellularLocation>
    <subcellularLocation>
        <location evidence="1">Membrane</location>
        <topology evidence="1">Multi-pass membrane protein</topology>
    </subcellularLocation>
</comment>
<feature type="transmembrane region" description="Helical" evidence="6">
    <location>
        <begin position="44"/>
        <end position="63"/>
    </location>
</feature>
<accession>A0A261F3M6</accession>
<feature type="transmembrane region" description="Helical" evidence="6">
    <location>
        <begin position="100"/>
        <end position="118"/>
    </location>
</feature>
<dbReference type="PANTHER" id="PTHR43701:SF2">
    <property type="entry name" value="MEMBRANE TRANSPORTER PROTEIN YJNA-RELATED"/>
    <property type="match status" value="1"/>
</dbReference>
<protein>
    <recommendedName>
        <fullName evidence="6">Probable membrane transporter protein</fullName>
    </recommendedName>
</protein>
<gene>
    <name evidence="7" type="ORF">ALMA_1263</name>
</gene>
<keyword evidence="5 6" id="KW-0472">Membrane</keyword>
<feature type="transmembrane region" description="Helical" evidence="6">
    <location>
        <begin position="139"/>
        <end position="172"/>
    </location>
</feature>
<comment type="similarity">
    <text evidence="2 6">Belongs to the 4-toluene sulfonate uptake permease (TSUP) (TC 2.A.102) family.</text>
</comment>
<keyword evidence="6" id="KW-1003">Cell membrane</keyword>
<evidence type="ECO:0000256" key="2">
    <source>
        <dbReference type="ARBA" id="ARBA00009142"/>
    </source>
</evidence>
<evidence type="ECO:0000313" key="8">
    <source>
        <dbReference type="Proteomes" id="UP000243657"/>
    </source>
</evidence>
<evidence type="ECO:0000256" key="6">
    <source>
        <dbReference type="RuleBase" id="RU363041"/>
    </source>
</evidence>
<keyword evidence="8" id="KW-1185">Reference proteome</keyword>
<dbReference type="AlphaFoldDB" id="A0A261F3M6"/>
<keyword evidence="4 6" id="KW-1133">Transmembrane helix</keyword>
<evidence type="ECO:0000256" key="3">
    <source>
        <dbReference type="ARBA" id="ARBA00022692"/>
    </source>
</evidence>
<evidence type="ECO:0000313" key="7">
    <source>
        <dbReference type="EMBL" id="OZG53698.1"/>
    </source>
</evidence>
<evidence type="ECO:0000256" key="1">
    <source>
        <dbReference type="ARBA" id="ARBA00004141"/>
    </source>
</evidence>
<dbReference type="EMBL" id="MWWT01000008">
    <property type="protein sequence ID" value="OZG53698.1"/>
    <property type="molecule type" value="Genomic_DNA"/>
</dbReference>
<dbReference type="RefSeq" id="WP_094726887.1">
    <property type="nucleotide sequence ID" value="NZ_JBHLWS010000009.1"/>
</dbReference>
<keyword evidence="3 6" id="KW-0812">Transmembrane</keyword>
<dbReference type="InterPro" id="IPR051598">
    <property type="entry name" value="TSUP/Inactive_protease-like"/>
</dbReference>
<feature type="transmembrane region" description="Helical" evidence="6">
    <location>
        <begin position="178"/>
        <end position="196"/>
    </location>
</feature>
<name>A0A261F3M6_9BIFI</name>
<dbReference type="Proteomes" id="UP000243657">
    <property type="component" value="Unassembled WGS sequence"/>
</dbReference>
<comment type="caution">
    <text evidence="7">The sequence shown here is derived from an EMBL/GenBank/DDBJ whole genome shotgun (WGS) entry which is preliminary data.</text>
</comment>
<organism evidence="7 8">
    <name type="scientific">Alloscardovia macacae</name>
    <dbReference type="NCBI Taxonomy" id="1160091"/>
    <lineage>
        <taxon>Bacteria</taxon>
        <taxon>Bacillati</taxon>
        <taxon>Actinomycetota</taxon>
        <taxon>Actinomycetes</taxon>
        <taxon>Bifidobacteriales</taxon>
        <taxon>Bifidobacteriaceae</taxon>
        <taxon>Alloscardovia</taxon>
    </lineage>
</organism>
<proteinExistence type="inferred from homology"/>
<feature type="transmembrane region" description="Helical" evidence="6">
    <location>
        <begin position="75"/>
        <end position="94"/>
    </location>
</feature>
<reference evidence="7 8" key="1">
    <citation type="journal article" date="2017" name="BMC Genomics">
        <title>Comparative genomic and phylogenomic analyses of the Bifidobacteriaceae family.</title>
        <authorList>
            <person name="Lugli G.A."/>
            <person name="Milani C."/>
            <person name="Turroni F."/>
            <person name="Duranti S."/>
            <person name="Mancabelli L."/>
            <person name="Mangifesta M."/>
            <person name="Ferrario C."/>
            <person name="Modesto M."/>
            <person name="Mattarelli P."/>
            <person name="Jiri K."/>
            <person name="van Sinderen D."/>
            <person name="Ventura M."/>
        </authorList>
    </citation>
    <scope>NUCLEOTIDE SEQUENCE [LARGE SCALE GENOMIC DNA]</scope>
    <source>
        <strain evidence="7 8">DSM 24762</strain>
    </source>
</reference>
<dbReference type="PANTHER" id="PTHR43701">
    <property type="entry name" value="MEMBRANE TRANSPORTER PROTEIN MJ0441-RELATED"/>
    <property type="match status" value="1"/>
</dbReference>
<sequence>MTSSLLLALIIGLGVGLVVGALGAGGGILSVPVLVYILGMEPHAASAGSLVIVGLTALVSLIPRSREGFVRWKDGVVFGALSTVGTFAGSRLSGWLDARVLMLLFSALLAVVGVVMLIKALRPTEVSHAPEQRSIMKLLLCATATGFLTGFFGVGGGFAVVPMLVLALGFSIREASSTSLLVMIIASSVGLLSRIGSPVSVDWLTVLIFAAASMAGGLMGAPLSRRVKASTLTLIFGVLLLAVAGFALVQTLWF</sequence>
<dbReference type="Pfam" id="PF01925">
    <property type="entry name" value="TauE"/>
    <property type="match status" value="1"/>
</dbReference>
<evidence type="ECO:0000256" key="4">
    <source>
        <dbReference type="ARBA" id="ARBA00022989"/>
    </source>
</evidence>
<evidence type="ECO:0000256" key="5">
    <source>
        <dbReference type="ARBA" id="ARBA00023136"/>
    </source>
</evidence>
<dbReference type="GO" id="GO:0005886">
    <property type="term" value="C:plasma membrane"/>
    <property type="evidence" value="ECO:0007669"/>
    <property type="project" value="UniProtKB-SubCell"/>
</dbReference>
<feature type="transmembrane region" description="Helical" evidence="6">
    <location>
        <begin position="229"/>
        <end position="249"/>
    </location>
</feature>